<organism evidence="3 4">
    <name type="scientific">Brasilonema sennae CENA114</name>
    <dbReference type="NCBI Taxonomy" id="415709"/>
    <lineage>
        <taxon>Bacteria</taxon>
        <taxon>Bacillati</taxon>
        <taxon>Cyanobacteriota</taxon>
        <taxon>Cyanophyceae</taxon>
        <taxon>Nostocales</taxon>
        <taxon>Scytonemataceae</taxon>
        <taxon>Brasilonema</taxon>
        <taxon>Bromeliae group (in: Brasilonema)</taxon>
    </lineage>
</organism>
<dbReference type="AlphaFoldDB" id="A0A856MEX2"/>
<dbReference type="Gene3D" id="3.40.50.300">
    <property type="entry name" value="P-loop containing nucleotide triphosphate hydrolases"/>
    <property type="match status" value="1"/>
</dbReference>
<dbReference type="InterPro" id="IPR024983">
    <property type="entry name" value="CHAT_dom"/>
</dbReference>
<evidence type="ECO:0000259" key="1">
    <source>
        <dbReference type="Pfam" id="PF12770"/>
    </source>
</evidence>
<dbReference type="SUPFAM" id="SSF52540">
    <property type="entry name" value="P-loop containing nucleoside triphosphate hydrolases"/>
    <property type="match status" value="1"/>
</dbReference>
<dbReference type="Pfam" id="PF14516">
    <property type="entry name" value="AAA_35"/>
    <property type="match status" value="1"/>
</dbReference>
<name>A0A856MEX2_9CYAN</name>
<accession>A0A856MEX2</accession>
<evidence type="ECO:0000259" key="2">
    <source>
        <dbReference type="Pfam" id="PF26355"/>
    </source>
</evidence>
<dbReference type="KEGG" id="bsen:DP114_19200"/>
<evidence type="ECO:0000313" key="3">
    <source>
        <dbReference type="EMBL" id="QDL09743.1"/>
    </source>
</evidence>
<evidence type="ECO:0008006" key="5">
    <source>
        <dbReference type="Google" id="ProtNLM"/>
    </source>
</evidence>
<dbReference type="EMBL" id="CP030118">
    <property type="protein sequence ID" value="QDL09743.1"/>
    <property type="molecule type" value="Genomic_DNA"/>
</dbReference>
<gene>
    <name evidence="3" type="ORF">DP114_19200</name>
</gene>
<sequence>MSRLVVLSLGQGNLHEGCATVTAQLGEADNPYQMKFTASLPAAPKIYELYQTWQSVYYAFYQRLSWRLDNEVDDNFEIAEDCITNISEADIHGLCKLLSKKINTWLNSTKFRKIDQQLRTQLKPSEEIRFIIETNDHLLRRLPWHLWKFFDDYPYAEVALSAPEYQNTNKLLVNNRTGKVRILAIFGNSQGIDISQDKTLLDKLSTQAEVRFLIEPNLGHLNDQLWQQNWDILFFAGHSFSQEKGFLQINKTDTITLEQLRYGLRQAISRGLKLAIFNSCDGLGLAQELQDLQIPQVIVMREPVPDVVAQEFLKYFLAEFSTGKSLYNAVRSARERLQGLEVEYPCATWLPMIFQNPAEPSMILSQQNVWTKRKQKTDFSMLASTPNARGVQTNIRLPVVTSVFSKTTALDSLIEMLNGKFLEYQNRPLNHTEIFVLRGIWQSQTYNQIAQQGGYSPNYFTKNVARKLCQKLSELIGNRVTKKNCRTLLESYVTTQASPKTTLEQRPSVRNSPNFQQEMSPRFPSGLVPLGSPYYIEQPEITTQVYKEIINPGALIRMKAPQEMGKTSLLIRIVEYAKQIGYHTVSLNLQEQVDQTILSDLNRFLRWLCANISCQLELEPRLDEFWDEDIGSKVSCSLYLRNYVLEQIDSPLVLALDEVNQIFEHPQVAQEFLPLLRSWYEDAKRQPIWQKLRLIVAHSTEVYVPLQLNQSPFNVGLPIELNYFSLEQVQELAQRFGLNWTDDEARLVTDIVGGHPSLVHLTLYHLSRGEVALGQLLQTAATPTSIYYRHIQPYWATLKVQPELAFAVSTVMSASKPVKLEPVLAHKLKSMGLIKLDDNLATPSCRLYQEYFQLKCDINPS</sequence>
<dbReference type="InterPro" id="IPR027417">
    <property type="entry name" value="P-loop_NTPase"/>
</dbReference>
<keyword evidence="4" id="KW-1185">Reference proteome</keyword>
<feature type="domain" description="vWA-MoxR associated protein N-terminal HTH" evidence="2">
    <location>
        <begin position="412"/>
        <end position="491"/>
    </location>
</feature>
<proteinExistence type="predicted"/>
<dbReference type="Pfam" id="PF12770">
    <property type="entry name" value="CHAT"/>
    <property type="match status" value="1"/>
</dbReference>
<dbReference type="InterPro" id="IPR058651">
    <property type="entry name" value="HTH_VMAP-M9"/>
</dbReference>
<reference evidence="3 4" key="1">
    <citation type="submission" date="2018-06" db="EMBL/GenBank/DDBJ databases">
        <title>Comparative genomics of Brasilonema spp. strains.</title>
        <authorList>
            <person name="Alvarenga D.O."/>
            <person name="Fiore M.F."/>
            <person name="Varani A.M."/>
        </authorList>
    </citation>
    <scope>NUCLEOTIDE SEQUENCE [LARGE SCALE GENOMIC DNA]</scope>
    <source>
        <strain evidence="3 4">CENA114</strain>
    </source>
</reference>
<feature type="domain" description="CHAT" evidence="1">
    <location>
        <begin position="198"/>
        <end position="341"/>
    </location>
</feature>
<dbReference type="Proteomes" id="UP000503129">
    <property type="component" value="Chromosome"/>
</dbReference>
<dbReference type="RefSeq" id="WP_171976856.1">
    <property type="nucleotide sequence ID" value="NZ_CAWOXK010000001.1"/>
</dbReference>
<dbReference type="Pfam" id="PF26355">
    <property type="entry name" value="HTH_VMAP-M9"/>
    <property type="match status" value="1"/>
</dbReference>
<protein>
    <recommendedName>
        <fullName evidence="5">CHAT domain-containing protein</fullName>
    </recommendedName>
</protein>
<evidence type="ECO:0000313" key="4">
    <source>
        <dbReference type="Proteomes" id="UP000503129"/>
    </source>
</evidence>